<keyword evidence="3" id="KW-1185">Reference proteome</keyword>
<evidence type="ECO:0000256" key="1">
    <source>
        <dbReference type="SAM" id="MobiDB-lite"/>
    </source>
</evidence>
<proteinExistence type="predicted"/>
<organism evidence="2 3">
    <name type="scientific">Populus alba x Populus x berolinensis</name>
    <dbReference type="NCBI Taxonomy" id="444605"/>
    <lineage>
        <taxon>Eukaryota</taxon>
        <taxon>Viridiplantae</taxon>
        <taxon>Streptophyta</taxon>
        <taxon>Embryophyta</taxon>
        <taxon>Tracheophyta</taxon>
        <taxon>Spermatophyta</taxon>
        <taxon>Magnoliopsida</taxon>
        <taxon>eudicotyledons</taxon>
        <taxon>Gunneridae</taxon>
        <taxon>Pentapetalae</taxon>
        <taxon>rosids</taxon>
        <taxon>fabids</taxon>
        <taxon>Malpighiales</taxon>
        <taxon>Salicaceae</taxon>
        <taxon>Saliceae</taxon>
        <taxon>Populus</taxon>
    </lineage>
</organism>
<dbReference type="Proteomes" id="UP001164929">
    <property type="component" value="Chromosome 12"/>
</dbReference>
<evidence type="ECO:0000313" key="3">
    <source>
        <dbReference type="Proteomes" id="UP001164929"/>
    </source>
</evidence>
<dbReference type="AlphaFoldDB" id="A0AAD6Q3R4"/>
<evidence type="ECO:0000313" key="2">
    <source>
        <dbReference type="EMBL" id="KAJ6976715.1"/>
    </source>
</evidence>
<gene>
    <name evidence="2" type="ORF">NC653_028774</name>
</gene>
<protein>
    <submittedName>
        <fullName evidence="2">Uncharacterized protein</fullName>
    </submittedName>
</protein>
<feature type="region of interest" description="Disordered" evidence="1">
    <location>
        <begin position="46"/>
        <end position="74"/>
    </location>
</feature>
<dbReference type="EMBL" id="JAQIZT010000012">
    <property type="protein sequence ID" value="KAJ6976715.1"/>
    <property type="molecule type" value="Genomic_DNA"/>
</dbReference>
<sequence length="74" mass="8980">MEHLQENTQIGQIHLKYLEYKSENRIEDQPLNVQWIHGHLYLRHFNRQDSRNKGDSTSTRKNSTKKRNLEAKNY</sequence>
<comment type="caution">
    <text evidence="2">The sequence shown here is derived from an EMBL/GenBank/DDBJ whole genome shotgun (WGS) entry which is preliminary data.</text>
</comment>
<accession>A0AAD6Q3R4</accession>
<name>A0AAD6Q3R4_9ROSI</name>
<reference evidence="2" key="1">
    <citation type="journal article" date="2023" name="Mol. Ecol. Resour.">
        <title>Chromosome-level genome assembly of a triploid poplar Populus alba 'Berolinensis'.</title>
        <authorList>
            <person name="Chen S."/>
            <person name="Yu Y."/>
            <person name="Wang X."/>
            <person name="Wang S."/>
            <person name="Zhang T."/>
            <person name="Zhou Y."/>
            <person name="He R."/>
            <person name="Meng N."/>
            <person name="Wang Y."/>
            <person name="Liu W."/>
            <person name="Liu Z."/>
            <person name="Liu J."/>
            <person name="Guo Q."/>
            <person name="Huang H."/>
            <person name="Sederoff R.R."/>
            <person name="Wang G."/>
            <person name="Qu G."/>
            <person name="Chen S."/>
        </authorList>
    </citation>
    <scope>NUCLEOTIDE SEQUENCE</scope>
    <source>
        <strain evidence="2">SC-2020</strain>
    </source>
</reference>